<evidence type="ECO:0000256" key="1">
    <source>
        <dbReference type="SAM" id="MobiDB-lite"/>
    </source>
</evidence>
<proteinExistence type="predicted"/>
<feature type="compositionally biased region" description="Low complexity" evidence="1">
    <location>
        <begin position="539"/>
        <end position="553"/>
    </location>
</feature>
<dbReference type="GeneTree" id="ENSGT00670000099420"/>
<feature type="compositionally biased region" description="Polar residues" evidence="1">
    <location>
        <begin position="280"/>
        <end position="291"/>
    </location>
</feature>
<reference evidence="2 3" key="1">
    <citation type="submission" date="2020-02" db="EMBL/GenBank/DDBJ databases">
        <title>Esox lucius (northern pike) genome, fEsoLuc1, primary haplotype.</title>
        <authorList>
            <person name="Myers G."/>
            <person name="Karagic N."/>
            <person name="Meyer A."/>
            <person name="Pippel M."/>
            <person name="Reichard M."/>
            <person name="Winkler S."/>
            <person name="Tracey A."/>
            <person name="Sims Y."/>
            <person name="Howe K."/>
            <person name="Rhie A."/>
            <person name="Formenti G."/>
            <person name="Durbin R."/>
            <person name="Fedrigo O."/>
            <person name="Jarvis E.D."/>
        </authorList>
    </citation>
    <scope>NUCLEOTIDE SEQUENCE [LARGE SCALE GENOMIC DNA]</scope>
</reference>
<feature type="compositionally biased region" description="Basic and acidic residues" evidence="1">
    <location>
        <begin position="133"/>
        <end position="170"/>
    </location>
</feature>
<feature type="compositionally biased region" description="Basic and acidic residues" evidence="1">
    <location>
        <begin position="104"/>
        <end position="115"/>
    </location>
</feature>
<dbReference type="Proteomes" id="UP000265140">
    <property type="component" value="Chromosome 1"/>
</dbReference>
<feature type="compositionally biased region" description="Low complexity" evidence="1">
    <location>
        <begin position="26"/>
        <end position="46"/>
    </location>
</feature>
<evidence type="ECO:0000313" key="3">
    <source>
        <dbReference type="Proteomes" id="UP000265140"/>
    </source>
</evidence>
<feature type="region of interest" description="Disordered" evidence="1">
    <location>
        <begin position="646"/>
        <end position="674"/>
    </location>
</feature>
<feature type="compositionally biased region" description="Basic residues" evidence="1">
    <location>
        <begin position="237"/>
        <end position="246"/>
    </location>
</feature>
<feature type="compositionally biased region" description="Polar residues" evidence="1">
    <location>
        <begin position="69"/>
        <end position="79"/>
    </location>
</feature>
<organism evidence="2 3">
    <name type="scientific">Esox lucius</name>
    <name type="common">Northern pike</name>
    <dbReference type="NCBI Taxonomy" id="8010"/>
    <lineage>
        <taxon>Eukaryota</taxon>
        <taxon>Metazoa</taxon>
        <taxon>Chordata</taxon>
        <taxon>Craniata</taxon>
        <taxon>Vertebrata</taxon>
        <taxon>Euteleostomi</taxon>
        <taxon>Actinopterygii</taxon>
        <taxon>Neopterygii</taxon>
        <taxon>Teleostei</taxon>
        <taxon>Protacanthopterygii</taxon>
        <taxon>Esociformes</taxon>
        <taxon>Esocidae</taxon>
        <taxon>Esox</taxon>
    </lineage>
</organism>
<feature type="compositionally biased region" description="Basic and acidic residues" evidence="1">
    <location>
        <begin position="465"/>
        <end position="481"/>
    </location>
</feature>
<feature type="compositionally biased region" description="Polar residues" evidence="1">
    <location>
        <begin position="555"/>
        <end position="567"/>
    </location>
</feature>
<reference evidence="2" key="2">
    <citation type="submission" date="2025-08" db="UniProtKB">
        <authorList>
            <consortium name="Ensembl"/>
        </authorList>
    </citation>
    <scope>IDENTIFICATION</scope>
</reference>
<name>A0AAY5KHZ5_ESOLU</name>
<keyword evidence="3" id="KW-1185">Reference proteome</keyword>
<feature type="compositionally biased region" description="Polar residues" evidence="1">
    <location>
        <begin position="502"/>
        <end position="532"/>
    </location>
</feature>
<evidence type="ECO:0000313" key="2">
    <source>
        <dbReference type="Ensembl" id="ENSELUP00000085997.1"/>
    </source>
</evidence>
<accession>A0AAY5KHZ5</accession>
<dbReference type="AlphaFoldDB" id="A0AAY5KHZ5"/>
<protein>
    <recommendedName>
        <fullName evidence="4">A kinase (PRKA) anchor protein 12b</fullName>
    </recommendedName>
</protein>
<feature type="region of interest" description="Disordered" evidence="1">
    <location>
        <begin position="1"/>
        <end position="601"/>
    </location>
</feature>
<evidence type="ECO:0008006" key="4">
    <source>
        <dbReference type="Google" id="ProtNLM"/>
    </source>
</evidence>
<feature type="compositionally biased region" description="Basic and acidic residues" evidence="1">
    <location>
        <begin position="256"/>
        <end position="265"/>
    </location>
</feature>
<feature type="compositionally biased region" description="Basic and acidic residues" evidence="1">
    <location>
        <begin position="568"/>
        <end position="577"/>
    </location>
</feature>
<sequence length="730" mass="77923">MAATDACATPIQEDGTCTNDNKTEVEPTNSETVTETVTEAVTSPPEEAQPIEETPQSTEQPADGKAKQSSDNIFSSFLNKSGLGKVMGGRKKKEPGTESVEANGEGHMEQKKASDQADEPAANGTEAVAEDQAIEKVPDHDEVASEEKPSASKDVKPKHGEKSSVRELIRKPVARIFSHRSTEKKDGNGEPENQVKVRSKSLDRLEDPEALNTTVDQPGDSPAAEESEKPASVAATKHMKRWHSFKKLMAQKSHKKSSDESKEAECVDGASGGTPGDTGTLDSKTSETSGQKRWKLKRSWTFQGLKRDPSVVGISKATKGEKDEGEENATENNEAAVAETDEAKAQVDGEAQEKTNTEVEEEKGAATAAAPHKSMNQHADEIWTSFKKRVIPKSKRSADTSVVSGEEETAAAAEPTEVVEETDEAGKEQAKSAKAKRTHFNRAVSLKNFILRKGKSTSVDQGEGAPKECEEMADGEAKDTEGTDAPVGVSDSQQGEAEAAQEKSNNSVEAQVVNDHTSANGEASTTNALSGTESEKANSPEPAAPAESVAEVKTNGENGCSNGTPEESATHNHETTLKEAGPTDEAKQENTSSTKDAKILNLGTGNAVAQSGEFAAKIDFDDDLQQNEANIMTQAKLKLETSFKLEFVGEGPPQNGGSPSETEGASAEPHDQEEARKRMFYKAAASIVQTVMSAAIELLEKENFFLDNDLKCSHSVNNGNYPNSDSSFCH</sequence>
<feature type="compositionally biased region" description="Basic and acidic residues" evidence="1">
    <location>
        <begin position="341"/>
        <end position="357"/>
    </location>
</feature>
<feature type="compositionally biased region" description="Basic residues" evidence="1">
    <location>
        <begin position="386"/>
        <end position="395"/>
    </location>
</feature>
<reference evidence="2" key="3">
    <citation type="submission" date="2025-09" db="UniProtKB">
        <authorList>
            <consortium name="Ensembl"/>
        </authorList>
    </citation>
    <scope>IDENTIFICATION</scope>
</reference>
<dbReference type="Ensembl" id="ENSELUT00000095785.1">
    <property type="protein sequence ID" value="ENSELUP00000085997.1"/>
    <property type="gene ID" value="ENSELUG00000011843.3"/>
</dbReference>